<protein>
    <recommendedName>
        <fullName evidence="4">Cyclopropane-fatty-acyl-phospholipid synthase</fullName>
    </recommendedName>
</protein>
<dbReference type="InterPro" id="IPR050723">
    <property type="entry name" value="CFA/CMAS"/>
</dbReference>
<keyword evidence="3" id="KW-1185">Reference proteome</keyword>
<accession>A0A507FJ52</accession>
<organism evidence="2 3">
    <name type="scientific">Chytriomyces confervae</name>
    <dbReference type="NCBI Taxonomy" id="246404"/>
    <lineage>
        <taxon>Eukaryota</taxon>
        <taxon>Fungi</taxon>
        <taxon>Fungi incertae sedis</taxon>
        <taxon>Chytridiomycota</taxon>
        <taxon>Chytridiomycota incertae sedis</taxon>
        <taxon>Chytridiomycetes</taxon>
        <taxon>Chytridiales</taxon>
        <taxon>Chytriomycetaceae</taxon>
        <taxon>Chytriomyces</taxon>
    </lineage>
</organism>
<name>A0A507FJ52_9FUNG</name>
<gene>
    <name evidence="2" type="ORF">CcCBS67573_g03626</name>
</gene>
<dbReference type="InterPro" id="IPR029063">
    <property type="entry name" value="SAM-dependent_MTases_sf"/>
</dbReference>
<dbReference type="Pfam" id="PF02353">
    <property type="entry name" value="CMAS"/>
    <property type="match status" value="1"/>
</dbReference>
<dbReference type="AlphaFoldDB" id="A0A507FJ52"/>
<dbReference type="OrthoDB" id="8300214at2759"/>
<dbReference type="PANTHER" id="PTHR43667:SF2">
    <property type="entry name" value="FATTY ACID C-METHYL TRANSFERASE"/>
    <property type="match status" value="1"/>
</dbReference>
<dbReference type="Gene3D" id="3.40.50.150">
    <property type="entry name" value="Vaccinia Virus protein VP39"/>
    <property type="match status" value="2"/>
</dbReference>
<dbReference type="PANTHER" id="PTHR43667">
    <property type="entry name" value="CYCLOPROPANE-FATTY-ACYL-PHOSPHOLIPID SYNTHASE"/>
    <property type="match status" value="1"/>
</dbReference>
<comment type="caution">
    <text evidence="2">The sequence shown here is derived from an EMBL/GenBank/DDBJ whole genome shotgun (WGS) entry which is preliminary data.</text>
</comment>
<dbReference type="EMBL" id="QEAP01000095">
    <property type="protein sequence ID" value="TPX75107.1"/>
    <property type="molecule type" value="Genomic_DNA"/>
</dbReference>
<evidence type="ECO:0000313" key="2">
    <source>
        <dbReference type="EMBL" id="TPX75107.1"/>
    </source>
</evidence>
<dbReference type="CDD" id="cd02440">
    <property type="entry name" value="AdoMet_MTases"/>
    <property type="match status" value="2"/>
</dbReference>
<evidence type="ECO:0000313" key="3">
    <source>
        <dbReference type="Proteomes" id="UP000320333"/>
    </source>
</evidence>
<sequence length="678" mass="75691">MPAKQTTTTAAVMLHRRNSSSQSLPDSASDDATIASQTPSENEHENDFHATSFKNTALTTSAVAPLPSLSSFVLAPFTAASDLARYACIKSSIASPVYTFGEARAPGVTIATIRVLKRAFWPRLAVYSALGFGESFMFNEVEVDGLTDLIIIFIRNRKHLAAMEVLPFNLNSLLNAIIHSKIPNTIYNSLLNIQAHYDLGNEMFESFLDPTMTYSCPIWELGNEHESLESAQLRKIHRMLELAEIRKGDHVLEIGTGWGALGIEAVKLYDCHVTTLTLSKEQKALAEARIAKAGFSDRITVLLQDYRLMNPSTHGQFDRIVTVEMLEAVGAEFMPTFFAKMDQLLKPDGILSLQVITIADERFKAYTQEIDYIQKYIFPGGQCPCVASLTDAIYKGSEGRLFIDELHNIGPHYSKALRLWREAFMDKFDEVRDATGLHHVYTNEFRRRWEYYFAYCEAGFATRGLGDIQPISEITVMNDSILQQIYPNDSAPEENNFPRWMPEDGPYGPPIHTSIHRVRLALQLAECTSTDVVLDLGCGDGRFCVSAVLEFNVRKALGIDSDAACISQARDALTSVVSNACQVPVDMHTRVTFYEKDIRDTAWLERVVVEEGVSVLVAFLTPEFSRECEDWLVRVYERGVTVVAVCFDLANLKGLKLKEGFEGGVSGVDGIWVYKKSD</sequence>
<dbReference type="STRING" id="246404.A0A507FJ52"/>
<dbReference type="Proteomes" id="UP000320333">
    <property type="component" value="Unassembled WGS sequence"/>
</dbReference>
<evidence type="ECO:0000256" key="1">
    <source>
        <dbReference type="SAM" id="MobiDB-lite"/>
    </source>
</evidence>
<dbReference type="SUPFAM" id="SSF53335">
    <property type="entry name" value="S-adenosyl-L-methionine-dependent methyltransferases"/>
    <property type="match status" value="2"/>
</dbReference>
<proteinExistence type="predicted"/>
<feature type="compositionally biased region" description="Low complexity" evidence="1">
    <location>
        <begin position="19"/>
        <end position="31"/>
    </location>
</feature>
<evidence type="ECO:0008006" key="4">
    <source>
        <dbReference type="Google" id="ProtNLM"/>
    </source>
</evidence>
<reference evidence="2 3" key="1">
    <citation type="journal article" date="2019" name="Sci. Rep.">
        <title>Comparative genomics of chytrid fungi reveal insights into the obligate biotrophic and pathogenic lifestyle of Synchytrium endobioticum.</title>
        <authorList>
            <person name="van de Vossenberg B.T.L.H."/>
            <person name="Warris S."/>
            <person name="Nguyen H.D.T."/>
            <person name="van Gent-Pelzer M.P.E."/>
            <person name="Joly D.L."/>
            <person name="van de Geest H.C."/>
            <person name="Bonants P.J.M."/>
            <person name="Smith D.S."/>
            <person name="Levesque C.A."/>
            <person name="van der Lee T.A.J."/>
        </authorList>
    </citation>
    <scope>NUCLEOTIDE SEQUENCE [LARGE SCALE GENOMIC DNA]</scope>
    <source>
        <strain evidence="2 3">CBS 675.73</strain>
    </source>
</reference>
<feature type="region of interest" description="Disordered" evidence="1">
    <location>
        <begin position="14"/>
        <end position="46"/>
    </location>
</feature>